<organism evidence="17 18">
    <name type="scientific">Arenimonas metalli CF5-1</name>
    <dbReference type="NCBI Taxonomy" id="1384056"/>
    <lineage>
        <taxon>Bacteria</taxon>
        <taxon>Pseudomonadati</taxon>
        <taxon>Pseudomonadota</taxon>
        <taxon>Gammaproteobacteria</taxon>
        <taxon>Lysobacterales</taxon>
        <taxon>Lysobacteraceae</taxon>
        <taxon>Arenimonas</taxon>
    </lineage>
</organism>
<evidence type="ECO:0000259" key="13">
    <source>
        <dbReference type="Pfam" id="PF01433"/>
    </source>
</evidence>
<dbReference type="MEROPS" id="M01.005"/>
<dbReference type="InterPro" id="IPR014782">
    <property type="entry name" value="Peptidase_M1_dom"/>
</dbReference>
<dbReference type="GO" id="GO:0006508">
    <property type="term" value="P:proteolysis"/>
    <property type="evidence" value="ECO:0007669"/>
    <property type="project" value="UniProtKB-UniRule"/>
</dbReference>
<feature type="domain" description="Peptidase M1 alanyl aminopeptidase Ig-like fold" evidence="14">
    <location>
        <begin position="449"/>
        <end position="560"/>
    </location>
</feature>
<dbReference type="Pfam" id="PF17900">
    <property type="entry name" value="Peptidase_M1_N"/>
    <property type="match status" value="1"/>
</dbReference>
<evidence type="ECO:0000256" key="7">
    <source>
        <dbReference type="ARBA" id="ARBA00022670"/>
    </source>
</evidence>
<dbReference type="eggNOG" id="COG0308">
    <property type="taxonomic scope" value="Bacteria"/>
</dbReference>
<evidence type="ECO:0000259" key="16">
    <source>
        <dbReference type="Pfam" id="PF17900"/>
    </source>
</evidence>
<sequence>MSLPRDDGHVHLADYVPPAWRIRHADLAFDLDPDATEVHARLSLDPDPDQPGQPLVLDGEELTLLSIAVDGRPLAADRYTYDGATLRIDGLAGACELETRVRIHPAGNTRLEGLYPSGRLLLTQCEAEGFRRITFFTDRPDVMPRWRITLRAARERFPVLLANGNPVARRELDDGRHESTWENPHPTPCYLFALAAGDLDRVTHSVRTAEGREVELNVWAEPGDVARCEYALGAIERSLRWDERRFGRGYDLDVFNVVAAQDFTMGAMENKGLNIFNARYILADEATATDADFLAIESVVAHEYLHNWSGNRVTLRDWFQLSLKEGLTVFRDSEFSADLHSRAIKRIEAVRVLRGRQFAEDSGALAHPVRPDRYREISNFYTLTIYEKGAEVIRLLHTLLGEDVFRAGMDRYFADNDGRAATIEDFLAAHAAASGRDLAQFALWYSQAGTPELSIAEDFDAATGDYTLTVEQHVPPTPGQPLKQPMLVPLRFALYDVAGAAITAAPETDAAINPAGFHGVATNGAIVELVAARHVLRWRGLPGKPLATFNQGFAAPVKIAFAQSPADLARSVRVERDEVYRWDGLQRLAMRAILQHDALAADALEAALDDLLADPAADPAFVAECLALPDFDTLADAMAPVEPDALLDARDALLDRLSRALSAPLLARYDAMADAAAQGLEGPAMAARALRNACLAWLTRHDPAARLAQRQFDAARTMTERGAALRCLLHFGAPGAAAALADFRAQFAHDPLVTDKWIGWVVTRPQASASDDVAALLASEWWKPANPNRVRAVLGNFQRGNPRAFHRADGAGFRLVAARLAALDATNPQVAARLLGGFEGWRRLHPPLRAVARDTLAGLEGQLRSPDCRDLLARLLVD</sequence>
<evidence type="ECO:0000256" key="11">
    <source>
        <dbReference type="ARBA" id="ARBA00023049"/>
    </source>
</evidence>
<evidence type="ECO:0000313" key="18">
    <source>
        <dbReference type="Proteomes" id="UP000029393"/>
    </source>
</evidence>
<keyword evidence="6" id="KW-0031">Aminopeptidase</keyword>
<dbReference type="EMBL" id="AVCK01000017">
    <property type="protein sequence ID" value="KFN46338.1"/>
    <property type="molecule type" value="Genomic_DNA"/>
</dbReference>
<dbReference type="Pfam" id="PF01433">
    <property type="entry name" value="Peptidase_M1"/>
    <property type="match status" value="1"/>
</dbReference>
<keyword evidence="10" id="KW-0862">Zinc</keyword>
<evidence type="ECO:0000313" key="17">
    <source>
        <dbReference type="EMBL" id="KFN46338.1"/>
    </source>
</evidence>
<feature type="domain" description="Peptidase M1 alanyl aminopeptidase C-terminal" evidence="15">
    <location>
        <begin position="566"/>
        <end position="876"/>
    </location>
</feature>
<dbReference type="SUPFAM" id="SSF55486">
    <property type="entry name" value="Metalloproteases ('zincins'), catalytic domain"/>
    <property type="match status" value="1"/>
</dbReference>
<dbReference type="PANTHER" id="PTHR46322:SF1">
    <property type="entry name" value="PUROMYCIN-SENSITIVE AMINOPEPTIDASE"/>
    <property type="match status" value="1"/>
</dbReference>
<accession>A0A091B167</accession>
<dbReference type="InterPro" id="IPR001930">
    <property type="entry name" value="Peptidase_M1"/>
</dbReference>
<dbReference type="PRINTS" id="PR00756">
    <property type="entry name" value="ALADIPTASE"/>
</dbReference>
<feature type="domain" description="Aminopeptidase N-like N-terminal" evidence="16">
    <location>
        <begin position="24"/>
        <end position="191"/>
    </location>
</feature>
<dbReference type="InterPro" id="IPR042097">
    <property type="entry name" value="Aminopeptidase_N-like_N_sf"/>
</dbReference>
<evidence type="ECO:0000256" key="10">
    <source>
        <dbReference type="ARBA" id="ARBA00022833"/>
    </source>
</evidence>
<comment type="cofactor">
    <cofactor evidence="2">
        <name>Zn(2+)</name>
        <dbReference type="ChEBI" id="CHEBI:29105"/>
    </cofactor>
</comment>
<comment type="similarity">
    <text evidence="3">Belongs to the peptidase M1 family.</text>
</comment>
<evidence type="ECO:0000256" key="6">
    <source>
        <dbReference type="ARBA" id="ARBA00022438"/>
    </source>
</evidence>
<dbReference type="Pfam" id="PF11940">
    <property type="entry name" value="DUF3458"/>
    <property type="match status" value="1"/>
</dbReference>
<comment type="caution">
    <text evidence="17">The sequence shown here is derived from an EMBL/GenBank/DDBJ whole genome shotgun (WGS) entry which is preliminary data.</text>
</comment>
<evidence type="ECO:0000256" key="12">
    <source>
        <dbReference type="NCBIfam" id="TIGR02414"/>
    </source>
</evidence>
<evidence type="ECO:0000256" key="5">
    <source>
        <dbReference type="ARBA" id="ARBA00015611"/>
    </source>
</evidence>
<dbReference type="FunFam" id="3.30.2010.30:FF:000002">
    <property type="entry name" value="Putative aminopeptidase N"/>
    <property type="match status" value="1"/>
</dbReference>
<dbReference type="SUPFAM" id="SSF63737">
    <property type="entry name" value="Leukotriene A4 hydrolase N-terminal domain"/>
    <property type="match status" value="1"/>
</dbReference>
<evidence type="ECO:0000256" key="2">
    <source>
        <dbReference type="ARBA" id="ARBA00001947"/>
    </source>
</evidence>
<dbReference type="Gene3D" id="1.10.390.10">
    <property type="entry name" value="Neutral Protease Domain 2"/>
    <property type="match status" value="1"/>
</dbReference>
<evidence type="ECO:0000256" key="3">
    <source>
        <dbReference type="ARBA" id="ARBA00010136"/>
    </source>
</evidence>
<evidence type="ECO:0000256" key="8">
    <source>
        <dbReference type="ARBA" id="ARBA00022723"/>
    </source>
</evidence>
<keyword evidence="18" id="KW-1185">Reference proteome</keyword>
<dbReference type="Gene3D" id="2.60.40.1730">
    <property type="entry name" value="tricorn interacting facor f3 domain"/>
    <property type="match status" value="1"/>
</dbReference>
<evidence type="ECO:0000256" key="9">
    <source>
        <dbReference type="ARBA" id="ARBA00022801"/>
    </source>
</evidence>
<dbReference type="InterPro" id="IPR027268">
    <property type="entry name" value="Peptidase_M4/M1_CTD_sf"/>
</dbReference>
<dbReference type="Pfam" id="PF17432">
    <property type="entry name" value="DUF3458_C"/>
    <property type="match status" value="1"/>
</dbReference>
<evidence type="ECO:0000259" key="14">
    <source>
        <dbReference type="Pfam" id="PF11940"/>
    </source>
</evidence>
<dbReference type="InterPro" id="IPR035414">
    <property type="entry name" value="Peptidase_M1_pepN_Ig-like"/>
</dbReference>
<dbReference type="InterPro" id="IPR038438">
    <property type="entry name" value="PepN_Ig-like_sf"/>
</dbReference>
<dbReference type="InterPro" id="IPR045357">
    <property type="entry name" value="Aminopeptidase_N-like_N"/>
</dbReference>
<dbReference type="InterPro" id="IPR012779">
    <property type="entry name" value="Peptidase_M1_pepN"/>
</dbReference>
<dbReference type="AlphaFoldDB" id="A0A091B167"/>
<keyword evidence="8" id="KW-0479">Metal-binding</keyword>
<dbReference type="InterPro" id="IPR037144">
    <property type="entry name" value="Peptidase_M1_pepN_C_sf"/>
</dbReference>
<dbReference type="GO" id="GO:0008270">
    <property type="term" value="F:zinc ion binding"/>
    <property type="evidence" value="ECO:0007669"/>
    <property type="project" value="InterPro"/>
</dbReference>
<name>A0A091B167_9GAMM</name>
<dbReference type="GO" id="GO:0016285">
    <property type="term" value="F:alanyl aminopeptidase activity"/>
    <property type="evidence" value="ECO:0007669"/>
    <property type="project" value="UniProtKB-EC"/>
</dbReference>
<dbReference type="CDD" id="cd09600">
    <property type="entry name" value="M1_APN"/>
    <property type="match status" value="1"/>
</dbReference>
<comment type="catalytic activity">
    <reaction evidence="1">
        <text>Release of an N-terminal amino acid, Xaa-|-Yaa- from a peptide, amide or arylamide. Xaa is preferably Ala, but may be most amino acids including Pro (slow action). When a terminal hydrophobic residue is followed by a prolyl residue, the two may be released as an intact Xaa-Pro dipeptide.</text>
        <dbReference type="EC" id="3.4.11.2"/>
    </reaction>
</comment>
<dbReference type="EC" id="3.4.11.2" evidence="4 12"/>
<dbReference type="Gene3D" id="2.60.40.1840">
    <property type="match status" value="1"/>
</dbReference>
<dbReference type="InterPro" id="IPR024601">
    <property type="entry name" value="Peptidase_M1_pepN_C"/>
</dbReference>
<dbReference type="STRING" id="1384056.N787_10770"/>
<dbReference type="OrthoDB" id="100605at2"/>
<keyword evidence="9" id="KW-0378">Hydrolase</keyword>
<dbReference type="NCBIfam" id="TIGR02414">
    <property type="entry name" value="pepN_proteo"/>
    <property type="match status" value="1"/>
</dbReference>
<dbReference type="Gene3D" id="1.25.50.10">
    <property type="entry name" value="Peptidase M1, alanyl aminopeptidase, C-terminal domain"/>
    <property type="match status" value="1"/>
</dbReference>
<feature type="domain" description="Peptidase M1 membrane alanine aminopeptidase" evidence="13">
    <location>
        <begin position="230"/>
        <end position="441"/>
    </location>
</feature>
<evidence type="ECO:0000256" key="4">
    <source>
        <dbReference type="ARBA" id="ARBA00012564"/>
    </source>
</evidence>
<evidence type="ECO:0000259" key="15">
    <source>
        <dbReference type="Pfam" id="PF17432"/>
    </source>
</evidence>
<proteinExistence type="inferred from homology"/>
<reference evidence="17 18" key="1">
    <citation type="submission" date="2013-09" db="EMBL/GenBank/DDBJ databases">
        <title>Genome sequencing of Arenimonas metalli.</title>
        <authorList>
            <person name="Chen F."/>
            <person name="Wang G."/>
        </authorList>
    </citation>
    <scope>NUCLEOTIDE SEQUENCE [LARGE SCALE GENOMIC DNA]</scope>
    <source>
        <strain evidence="17 18">CF5-1</strain>
    </source>
</reference>
<dbReference type="Proteomes" id="UP000029393">
    <property type="component" value="Unassembled WGS sequence"/>
</dbReference>
<keyword evidence="11" id="KW-0482">Metalloprotease</keyword>
<dbReference type="PANTHER" id="PTHR46322">
    <property type="entry name" value="PUROMYCIN-SENSITIVE AMINOPEPTIDASE"/>
    <property type="match status" value="1"/>
</dbReference>
<dbReference type="PATRIC" id="fig|1384056.3.peg.1373"/>
<protein>
    <recommendedName>
        <fullName evidence="5 12">Aminopeptidase N</fullName>
        <ecNumber evidence="4 12">3.4.11.2</ecNumber>
    </recommendedName>
</protein>
<gene>
    <name evidence="17" type="ORF">N787_10770</name>
</gene>
<dbReference type="RefSeq" id="WP_034212112.1">
    <property type="nucleotide sequence ID" value="NZ_AVCK01000017.1"/>
</dbReference>
<evidence type="ECO:0000256" key="1">
    <source>
        <dbReference type="ARBA" id="ARBA00000098"/>
    </source>
</evidence>
<dbReference type="GO" id="GO:0008237">
    <property type="term" value="F:metallopeptidase activity"/>
    <property type="evidence" value="ECO:0007669"/>
    <property type="project" value="UniProtKB-UniRule"/>
</dbReference>
<keyword evidence="7" id="KW-0645">Protease</keyword>
<dbReference type="Gene3D" id="3.30.2010.30">
    <property type="match status" value="1"/>
</dbReference>